<evidence type="ECO:0000313" key="9">
    <source>
        <dbReference type="EMBL" id="MCL6230318.1"/>
    </source>
</evidence>
<dbReference type="Proteomes" id="UP001523003">
    <property type="component" value="Unassembled WGS sequence"/>
</dbReference>
<keyword evidence="4" id="KW-0067">ATP-binding</keyword>
<name>A0ABT0PBV7_9HYPH</name>
<dbReference type="RefSeq" id="WP_249677911.1">
    <property type="nucleotide sequence ID" value="NZ_JAMCOF010000016.1"/>
</dbReference>
<dbReference type="InterPro" id="IPR003812">
    <property type="entry name" value="Fido"/>
</dbReference>
<dbReference type="EMBL" id="JAMCOF010000016">
    <property type="protein sequence ID" value="MCL6230318.1"/>
    <property type="molecule type" value="Genomic_DNA"/>
</dbReference>
<dbReference type="NCBIfam" id="NF033856">
    <property type="entry name" value="T4SS_effec_BID"/>
    <property type="match status" value="1"/>
</dbReference>
<dbReference type="SUPFAM" id="SSF140931">
    <property type="entry name" value="Fic-like"/>
    <property type="match status" value="1"/>
</dbReference>
<comment type="catalytic activity">
    <reaction evidence="6">
        <text>L-threonyl-[protein] + ATP = 3-O-(5'-adenylyl)-L-threonyl-[protein] + diphosphate</text>
        <dbReference type="Rhea" id="RHEA:54292"/>
        <dbReference type="Rhea" id="RHEA-COMP:11060"/>
        <dbReference type="Rhea" id="RHEA-COMP:13847"/>
        <dbReference type="ChEBI" id="CHEBI:30013"/>
        <dbReference type="ChEBI" id="CHEBI:30616"/>
        <dbReference type="ChEBI" id="CHEBI:33019"/>
        <dbReference type="ChEBI" id="CHEBI:138113"/>
        <dbReference type="EC" id="2.7.7.108"/>
    </reaction>
</comment>
<dbReference type="Gene3D" id="2.40.50.140">
    <property type="entry name" value="Nucleic acid-binding proteins"/>
    <property type="match status" value="1"/>
</dbReference>
<evidence type="ECO:0000256" key="1">
    <source>
        <dbReference type="ARBA" id="ARBA00022679"/>
    </source>
</evidence>
<sequence>MVALFDTSLAHNYIYPHTKTLKNKYGIMDHKKLEKRCKRDAKKIVDSLRDEPLPEKFDSSYLKYLHKRLFESAFEWAGYTRDLSFAFDDGTIAQMVMMKLPETDIYFAHGDKIQENLKKFDEMLASKNNLQGLSREDFIEEAVKLFSFLNYIHPFRAGNEPIQRIFFEKLAEGAGHNLDFSVATEKRIMRACSDAMTLSSDIAHKTMKCLFEDISDSEKVLILKDFFDRIPKVELQRLNNEYVIMPQEGITYTGTYQVGATNSIMFKTADSHILCLKEYFKPEQLKTLKPGGELTFTVPMKKNLDQILIPGEKLAPLKEEEIIKWTRKADCVQKHQREIDRCLELIYQNRMVLDEHMTCIHKYPETGIQLAEQIRKSPHSISKLAGFKIWFIKSPRRRMAENNILELTQKIEKHVQIVKSVKDKIFIEHKKEQKRVEHVVKKPSKEIQEVLNLPKDEQKKVLESSPSLYKDLCSFLDEVNSRLSVSEQEYVSNKQDMKFSCSVGVSENQAKMIIDIVNKSVKLHNQIKAIKTDRSQVMAMAV</sequence>
<evidence type="ECO:0000256" key="5">
    <source>
        <dbReference type="ARBA" id="ARBA00034531"/>
    </source>
</evidence>
<reference evidence="9 10" key="1">
    <citation type="submission" date="2022-05" db="EMBL/GenBank/DDBJ databases">
        <title>Description of the Bartonella bilalgolemii sp. nov. Isolated from Apodemus uralensis (Pallas 1811).</title>
        <authorList>
            <person name="Zgheib R."/>
            <person name="Celebi B."/>
        </authorList>
    </citation>
    <scope>NUCLEOTIDE SEQUENCE [LARGE SCALE GENOMIC DNA]</scope>
    <source>
        <strain evidence="9 10">G70</strain>
    </source>
</reference>
<protein>
    <recommendedName>
        <fullName evidence="5">protein adenylyltransferase</fullName>
        <ecNumber evidence="5">2.7.7.108</ecNumber>
    </recommendedName>
</protein>
<comment type="caution">
    <text evidence="9">The sequence shown here is derived from an EMBL/GenBank/DDBJ whole genome shotgun (WGS) entry which is preliminary data.</text>
</comment>
<organism evidence="9 10">
    <name type="scientific">Bartonella bilalgolemii</name>
    <dbReference type="NCBI Taxonomy" id="2942911"/>
    <lineage>
        <taxon>Bacteria</taxon>
        <taxon>Pseudomonadati</taxon>
        <taxon>Pseudomonadota</taxon>
        <taxon>Alphaproteobacteria</taxon>
        <taxon>Hyphomicrobiales</taxon>
        <taxon>Bartonellaceae</taxon>
        <taxon>Bartonella</taxon>
    </lineage>
</organism>
<dbReference type="Gene3D" id="1.10.3290.10">
    <property type="entry name" value="Fido-like domain"/>
    <property type="match status" value="1"/>
</dbReference>
<evidence type="ECO:0000259" key="8">
    <source>
        <dbReference type="PROSITE" id="PS51459"/>
    </source>
</evidence>
<keyword evidence="10" id="KW-1185">Reference proteome</keyword>
<keyword evidence="3" id="KW-0547">Nucleotide-binding</keyword>
<evidence type="ECO:0000256" key="3">
    <source>
        <dbReference type="ARBA" id="ARBA00022741"/>
    </source>
</evidence>
<evidence type="ECO:0000256" key="4">
    <source>
        <dbReference type="ARBA" id="ARBA00022840"/>
    </source>
</evidence>
<feature type="domain" description="Fido" evidence="8">
    <location>
        <begin position="57"/>
        <end position="213"/>
    </location>
</feature>
<dbReference type="EC" id="2.7.7.108" evidence="5"/>
<dbReference type="PROSITE" id="PS51459">
    <property type="entry name" value="FIDO"/>
    <property type="match status" value="1"/>
</dbReference>
<evidence type="ECO:0000256" key="2">
    <source>
        <dbReference type="ARBA" id="ARBA00022695"/>
    </source>
</evidence>
<keyword evidence="2" id="KW-0548">Nucleotidyltransferase</keyword>
<keyword evidence="1" id="KW-0808">Transferase</keyword>
<gene>
    <name evidence="9" type="ORF">M4Z11_06935</name>
</gene>
<accession>A0ABT0PBV7</accession>
<proteinExistence type="predicted"/>
<evidence type="ECO:0000256" key="7">
    <source>
        <dbReference type="ARBA" id="ARBA00048696"/>
    </source>
</evidence>
<dbReference type="InterPro" id="IPR040548">
    <property type="entry name" value="BepA_ID"/>
</dbReference>
<dbReference type="InterPro" id="IPR036597">
    <property type="entry name" value="Fido-like_dom_sf"/>
</dbReference>
<dbReference type="PANTHER" id="PTHR39560:SF1">
    <property type="entry name" value="PROTEIN ADENYLYLTRANSFERASE FIC-RELATED"/>
    <property type="match status" value="1"/>
</dbReference>
<dbReference type="Pfam" id="PF02661">
    <property type="entry name" value="Fic"/>
    <property type="match status" value="1"/>
</dbReference>
<evidence type="ECO:0000313" key="10">
    <source>
        <dbReference type="Proteomes" id="UP001523003"/>
    </source>
</evidence>
<dbReference type="Pfam" id="PF18543">
    <property type="entry name" value="ID"/>
    <property type="match status" value="1"/>
</dbReference>
<comment type="catalytic activity">
    <reaction evidence="7">
        <text>L-tyrosyl-[protein] + ATP = O-(5'-adenylyl)-L-tyrosyl-[protein] + diphosphate</text>
        <dbReference type="Rhea" id="RHEA:54288"/>
        <dbReference type="Rhea" id="RHEA-COMP:10136"/>
        <dbReference type="Rhea" id="RHEA-COMP:13846"/>
        <dbReference type="ChEBI" id="CHEBI:30616"/>
        <dbReference type="ChEBI" id="CHEBI:33019"/>
        <dbReference type="ChEBI" id="CHEBI:46858"/>
        <dbReference type="ChEBI" id="CHEBI:83624"/>
        <dbReference type="EC" id="2.7.7.108"/>
    </reaction>
</comment>
<evidence type="ECO:0000256" key="6">
    <source>
        <dbReference type="ARBA" id="ARBA00047939"/>
    </source>
</evidence>
<dbReference type="InterPro" id="IPR012340">
    <property type="entry name" value="NA-bd_OB-fold"/>
</dbReference>
<dbReference type="PANTHER" id="PTHR39560">
    <property type="entry name" value="PROTEIN ADENYLYLTRANSFERASE FIC-RELATED"/>
    <property type="match status" value="1"/>
</dbReference>